<keyword evidence="6 7" id="KW-0472">Membrane</keyword>
<feature type="transmembrane region" description="Helical" evidence="7">
    <location>
        <begin position="90"/>
        <end position="111"/>
    </location>
</feature>
<dbReference type="InterPro" id="IPR000515">
    <property type="entry name" value="MetI-like"/>
</dbReference>
<evidence type="ECO:0000256" key="2">
    <source>
        <dbReference type="ARBA" id="ARBA00022448"/>
    </source>
</evidence>
<name>A0A932I2C1_UNCTE</name>
<feature type="domain" description="ABC transmembrane type-1" evidence="8">
    <location>
        <begin position="86"/>
        <end position="276"/>
    </location>
</feature>
<keyword evidence="4 7" id="KW-0812">Transmembrane</keyword>
<dbReference type="PANTHER" id="PTHR32243:SF18">
    <property type="entry name" value="INNER MEMBRANE ABC TRANSPORTER PERMEASE PROTEIN YCJP"/>
    <property type="match status" value="1"/>
</dbReference>
<dbReference type="Pfam" id="PF00528">
    <property type="entry name" value="BPD_transp_1"/>
    <property type="match status" value="1"/>
</dbReference>
<dbReference type="AlphaFoldDB" id="A0A932I2C1"/>
<keyword evidence="5 7" id="KW-1133">Transmembrane helix</keyword>
<accession>A0A932I2C1</accession>
<comment type="similarity">
    <text evidence="7">Belongs to the binding-protein-dependent transport system permease family.</text>
</comment>
<proteinExistence type="inferred from homology"/>
<dbReference type="InterPro" id="IPR035906">
    <property type="entry name" value="MetI-like_sf"/>
</dbReference>
<feature type="transmembrane region" description="Helical" evidence="7">
    <location>
        <begin position="255"/>
        <end position="276"/>
    </location>
</feature>
<dbReference type="SUPFAM" id="SSF161098">
    <property type="entry name" value="MetI-like"/>
    <property type="match status" value="1"/>
</dbReference>
<evidence type="ECO:0000256" key="1">
    <source>
        <dbReference type="ARBA" id="ARBA00004651"/>
    </source>
</evidence>
<feature type="transmembrane region" description="Helical" evidence="7">
    <location>
        <begin position="197"/>
        <end position="222"/>
    </location>
</feature>
<dbReference type="GO" id="GO:0005886">
    <property type="term" value="C:plasma membrane"/>
    <property type="evidence" value="ECO:0007669"/>
    <property type="project" value="UniProtKB-SubCell"/>
</dbReference>
<evidence type="ECO:0000256" key="3">
    <source>
        <dbReference type="ARBA" id="ARBA00022475"/>
    </source>
</evidence>
<dbReference type="PANTHER" id="PTHR32243">
    <property type="entry name" value="MALTOSE TRANSPORT SYSTEM PERMEASE-RELATED"/>
    <property type="match status" value="1"/>
</dbReference>
<evidence type="ECO:0000313" key="9">
    <source>
        <dbReference type="EMBL" id="MBI3128492.1"/>
    </source>
</evidence>
<gene>
    <name evidence="9" type="ORF">HYZ11_12875</name>
</gene>
<dbReference type="EMBL" id="JACPUR010000030">
    <property type="protein sequence ID" value="MBI3128492.1"/>
    <property type="molecule type" value="Genomic_DNA"/>
</dbReference>
<evidence type="ECO:0000256" key="5">
    <source>
        <dbReference type="ARBA" id="ARBA00022989"/>
    </source>
</evidence>
<feature type="transmembrane region" description="Helical" evidence="7">
    <location>
        <begin position="12"/>
        <end position="33"/>
    </location>
</feature>
<evidence type="ECO:0000256" key="6">
    <source>
        <dbReference type="ARBA" id="ARBA00023136"/>
    </source>
</evidence>
<comment type="caution">
    <text evidence="9">The sequence shown here is derived from an EMBL/GenBank/DDBJ whole genome shotgun (WGS) entry which is preliminary data.</text>
</comment>
<feature type="transmembrane region" description="Helical" evidence="7">
    <location>
        <begin position="157"/>
        <end position="176"/>
    </location>
</feature>
<dbReference type="PROSITE" id="PS50928">
    <property type="entry name" value="ABC_TM1"/>
    <property type="match status" value="1"/>
</dbReference>
<sequence length="291" mass="33136">MKRTMKRRLFAAGRFFLLGIALFVVGFPMYWMLITSFKPDHEWFTWPPVYWSENWTLDNYRVVWAGIGIKPTAQEATTMQKPVQALKHSLALSLISTTLSVAFGTLVAYGVSRYQILSDRRMFNLLMLRMVPPIVVAAPLTLYYSTLQLLDTLTGLVIVYVLTTLPYSIWMTKSFLDEIPREMEQAASILGAGRWRTIWEVIFPLIRSGVVATFLFILILTWSEYLLALILSKVDVVTLPVQLSKYEGTTEGRVYGYQAALAVGVTLPLIVIGCFIRKHLVRGFSFGMIKR</sequence>
<dbReference type="InterPro" id="IPR050901">
    <property type="entry name" value="BP-dep_ABC_trans_perm"/>
</dbReference>
<keyword evidence="2 7" id="KW-0813">Transport</keyword>
<evidence type="ECO:0000259" key="8">
    <source>
        <dbReference type="PROSITE" id="PS50928"/>
    </source>
</evidence>
<evidence type="ECO:0000313" key="10">
    <source>
        <dbReference type="Proteomes" id="UP000782312"/>
    </source>
</evidence>
<evidence type="ECO:0000256" key="4">
    <source>
        <dbReference type="ARBA" id="ARBA00022692"/>
    </source>
</evidence>
<comment type="subcellular location">
    <subcellularLocation>
        <location evidence="1 7">Cell membrane</location>
        <topology evidence="1 7">Multi-pass membrane protein</topology>
    </subcellularLocation>
</comment>
<dbReference type="Gene3D" id="1.10.3720.10">
    <property type="entry name" value="MetI-like"/>
    <property type="match status" value="1"/>
</dbReference>
<feature type="transmembrane region" description="Helical" evidence="7">
    <location>
        <begin position="123"/>
        <end position="145"/>
    </location>
</feature>
<reference evidence="9" key="1">
    <citation type="submission" date="2020-07" db="EMBL/GenBank/DDBJ databases">
        <title>Huge and variable diversity of episymbiotic CPR bacteria and DPANN archaea in groundwater ecosystems.</title>
        <authorList>
            <person name="He C.Y."/>
            <person name="Keren R."/>
            <person name="Whittaker M."/>
            <person name="Farag I.F."/>
            <person name="Doudna J."/>
            <person name="Cate J.H.D."/>
            <person name="Banfield J.F."/>
        </authorList>
    </citation>
    <scope>NUCLEOTIDE SEQUENCE</scope>
    <source>
        <strain evidence="9">NC_groundwater_763_Ag_S-0.2um_68_21</strain>
    </source>
</reference>
<protein>
    <submittedName>
        <fullName evidence="9">Carbohydrate ABC transporter permease</fullName>
    </submittedName>
</protein>
<dbReference type="CDD" id="cd06261">
    <property type="entry name" value="TM_PBP2"/>
    <property type="match status" value="1"/>
</dbReference>
<evidence type="ECO:0000256" key="7">
    <source>
        <dbReference type="RuleBase" id="RU363032"/>
    </source>
</evidence>
<dbReference type="GO" id="GO:0055085">
    <property type="term" value="P:transmembrane transport"/>
    <property type="evidence" value="ECO:0007669"/>
    <property type="project" value="InterPro"/>
</dbReference>
<organism evidence="9 10">
    <name type="scientific">Tectimicrobiota bacterium</name>
    <dbReference type="NCBI Taxonomy" id="2528274"/>
    <lineage>
        <taxon>Bacteria</taxon>
        <taxon>Pseudomonadati</taxon>
        <taxon>Nitrospinota/Tectimicrobiota group</taxon>
        <taxon>Candidatus Tectimicrobiota</taxon>
    </lineage>
</organism>
<keyword evidence="3" id="KW-1003">Cell membrane</keyword>
<dbReference type="Proteomes" id="UP000782312">
    <property type="component" value="Unassembled WGS sequence"/>
</dbReference>